<keyword evidence="4" id="KW-1185">Reference proteome</keyword>
<reference evidence="3 4" key="1">
    <citation type="submission" date="2019-10" db="EMBL/GenBank/DDBJ databases">
        <title>Glycomyces albidus sp. nov., a novel actinomycete isolated from rhizosphere soil of wheat (Triticum aestivum L.).</title>
        <authorList>
            <person name="Qian L."/>
        </authorList>
    </citation>
    <scope>NUCLEOTIDE SEQUENCE [LARGE SCALE GENOMIC DNA]</scope>
    <source>
        <strain evidence="3 4">NEAU-7082</strain>
    </source>
</reference>
<dbReference type="PANTHER" id="PTHR37938">
    <property type="entry name" value="BLL0215 PROTEIN"/>
    <property type="match status" value="1"/>
</dbReference>
<protein>
    <submittedName>
        <fullName evidence="3">PH domain-containing protein</fullName>
    </submittedName>
</protein>
<organism evidence="3 4">
    <name type="scientific">Glycomyces albidus</name>
    <dbReference type="NCBI Taxonomy" id="2656774"/>
    <lineage>
        <taxon>Bacteria</taxon>
        <taxon>Bacillati</taxon>
        <taxon>Actinomycetota</taxon>
        <taxon>Actinomycetes</taxon>
        <taxon>Glycomycetales</taxon>
        <taxon>Glycomycetaceae</taxon>
        <taxon>Glycomyces</taxon>
    </lineage>
</organism>
<keyword evidence="1" id="KW-0472">Membrane</keyword>
<gene>
    <name evidence="3" type="ORF">GFD30_15435</name>
</gene>
<evidence type="ECO:0000259" key="2">
    <source>
        <dbReference type="Pfam" id="PF03703"/>
    </source>
</evidence>
<dbReference type="AlphaFoldDB" id="A0A6L5GBN3"/>
<dbReference type="EMBL" id="WIAO01000018">
    <property type="protein sequence ID" value="MQM26953.1"/>
    <property type="molecule type" value="Genomic_DNA"/>
</dbReference>
<keyword evidence="1" id="KW-1133">Transmembrane helix</keyword>
<keyword evidence="1" id="KW-0812">Transmembrane</keyword>
<dbReference type="Pfam" id="PF03703">
    <property type="entry name" value="bPH_2"/>
    <property type="match status" value="1"/>
</dbReference>
<sequence>MWTPASSSAGTPPRTAGCLSTRCECPSESARNRGHGAGDAVLYCAFEHSYRPRPVSHSWRSAVGYPDDQLARGEVVKLHTHPHWKEGVAPILWFVVFLAIGAIAITYTAQLDNADVRLWLIVAEVVITLALLIWLAVIPWIRWRSTHYVITDQRIMWREGLVTRESRHIPLARVNTVSYTQNVWERIFGFGDMNIDSASDDGEINLVDVPRVDKTKALLYQLAEDDRARRASQGDGA</sequence>
<name>A0A6L5GBN3_9ACTN</name>
<comment type="caution">
    <text evidence="3">The sequence shown here is derived from an EMBL/GenBank/DDBJ whole genome shotgun (WGS) entry which is preliminary data.</text>
</comment>
<proteinExistence type="predicted"/>
<accession>A0A6L5GBN3</accession>
<feature type="domain" description="YdbS-like PH" evidence="2">
    <location>
        <begin position="143"/>
        <end position="217"/>
    </location>
</feature>
<feature type="transmembrane region" description="Helical" evidence="1">
    <location>
        <begin position="87"/>
        <end position="107"/>
    </location>
</feature>
<dbReference type="InterPro" id="IPR005182">
    <property type="entry name" value="YdbS-like_PH"/>
</dbReference>
<dbReference type="PANTHER" id="PTHR37938:SF1">
    <property type="entry name" value="BLL0215 PROTEIN"/>
    <property type="match status" value="1"/>
</dbReference>
<feature type="transmembrane region" description="Helical" evidence="1">
    <location>
        <begin position="119"/>
        <end position="141"/>
    </location>
</feature>
<evidence type="ECO:0000256" key="1">
    <source>
        <dbReference type="SAM" id="Phobius"/>
    </source>
</evidence>
<dbReference type="Proteomes" id="UP000477750">
    <property type="component" value="Unassembled WGS sequence"/>
</dbReference>
<evidence type="ECO:0000313" key="4">
    <source>
        <dbReference type="Proteomes" id="UP000477750"/>
    </source>
</evidence>
<evidence type="ECO:0000313" key="3">
    <source>
        <dbReference type="EMBL" id="MQM26953.1"/>
    </source>
</evidence>